<feature type="transmembrane region" description="Helical" evidence="1">
    <location>
        <begin position="212"/>
        <end position="235"/>
    </location>
</feature>
<feature type="transmembrane region" description="Helical" evidence="1">
    <location>
        <begin position="272"/>
        <end position="292"/>
    </location>
</feature>
<dbReference type="RefSeq" id="WP_244712384.1">
    <property type="nucleotide sequence ID" value="NZ_CP095073.1"/>
</dbReference>
<keyword evidence="1" id="KW-0472">Membrane</keyword>
<dbReference type="EMBL" id="CP095073">
    <property type="protein sequence ID" value="UOQ45594.1"/>
    <property type="molecule type" value="Genomic_DNA"/>
</dbReference>
<keyword evidence="3" id="KW-1185">Reference proteome</keyword>
<keyword evidence="1" id="KW-0812">Transmembrane</keyword>
<accession>A0ABY4EMB3</accession>
<feature type="transmembrane region" description="Helical" evidence="1">
    <location>
        <begin position="167"/>
        <end position="186"/>
    </location>
</feature>
<evidence type="ECO:0000313" key="2">
    <source>
        <dbReference type="EMBL" id="UOQ45594.1"/>
    </source>
</evidence>
<reference evidence="2 3" key="1">
    <citation type="submission" date="2022-04" db="EMBL/GenBank/DDBJ databases">
        <title>Halobacillus sp. isolated from saltern.</title>
        <authorList>
            <person name="Won M."/>
            <person name="Lee C.-M."/>
            <person name="Woen H.-Y."/>
            <person name="Kwon S.-W."/>
        </authorList>
    </citation>
    <scope>NUCLEOTIDE SEQUENCE [LARGE SCALE GENOMIC DNA]</scope>
    <source>
        <strain evidence="2 3">SSBR10-3</strain>
    </source>
</reference>
<keyword evidence="1" id="KW-1133">Transmembrane helix</keyword>
<evidence type="ECO:0000256" key="1">
    <source>
        <dbReference type="SAM" id="Phobius"/>
    </source>
</evidence>
<proteinExistence type="predicted"/>
<dbReference type="Proteomes" id="UP000831787">
    <property type="component" value="Chromosome"/>
</dbReference>
<sequence length="302" mass="35082">MKRKPIYVEIPIEAEMDDLWSFSQDPDLHQQWDLRFSSITYLPKTHESDPQEFEYKTNIGFGLKVEGWGRSVGSYHSKDGSRTSALHFGSDQSMSLITEGKGYWKYVENNHSSLTFLTQYDYKTRFGKFGEWLDFCLFRPLIGWATAVSFDVLKRWLEKGETPASQYIRFSIYWLLTYVFAFVWLYHGLVPKLLNLHPEEINMAKSLLSFHFIQPSTVVVILGIIEIIFGLLWLFTSKRKRLFMFQIIIFPVLTVSAVLGDSSTLIHPFSPLTFNLCLFILSLIGLMITPDIPTAESCKRRR</sequence>
<evidence type="ECO:0000313" key="3">
    <source>
        <dbReference type="Proteomes" id="UP000831787"/>
    </source>
</evidence>
<organism evidence="2 3">
    <name type="scientific">Halobacillus salinarum</name>
    <dbReference type="NCBI Taxonomy" id="2932257"/>
    <lineage>
        <taxon>Bacteria</taxon>
        <taxon>Bacillati</taxon>
        <taxon>Bacillota</taxon>
        <taxon>Bacilli</taxon>
        <taxon>Bacillales</taxon>
        <taxon>Bacillaceae</taxon>
        <taxon>Halobacillus</taxon>
    </lineage>
</organism>
<dbReference type="InterPro" id="IPR025695">
    <property type="entry name" value="DoxX-like"/>
</dbReference>
<dbReference type="Pfam" id="PF13781">
    <property type="entry name" value="DoxX_3"/>
    <property type="match status" value="1"/>
</dbReference>
<gene>
    <name evidence="2" type="ORF">MUN89_06535</name>
</gene>
<protein>
    <submittedName>
        <fullName evidence="2">DoxX-like family protein</fullName>
    </submittedName>
</protein>
<feature type="transmembrane region" description="Helical" evidence="1">
    <location>
        <begin position="242"/>
        <end position="260"/>
    </location>
</feature>
<name>A0ABY4EMB3_9BACI</name>